<keyword evidence="3" id="KW-0285">Flavoprotein</keyword>
<evidence type="ECO:0000256" key="4">
    <source>
        <dbReference type="ARBA" id="ARBA00022827"/>
    </source>
</evidence>
<dbReference type="InterPro" id="IPR000447">
    <property type="entry name" value="G3P_DH_FAD-dep"/>
</dbReference>
<dbReference type="Pfam" id="PF16901">
    <property type="entry name" value="DAO_C"/>
    <property type="match status" value="1"/>
</dbReference>
<dbReference type="Gene3D" id="1.10.8.870">
    <property type="entry name" value="Alpha-glycerophosphate oxidase, cap domain"/>
    <property type="match status" value="1"/>
</dbReference>
<dbReference type="PRINTS" id="PR01001">
    <property type="entry name" value="FADG3PDH"/>
</dbReference>
<feature type="domain" description="FAD dependent oxidoreductase" evidence="6">
    <location>
        <begin position="8"/>
        <end position="381"/>
    </location>
</feature>
<accession>A0A4R6WQC9</accession>
<dbReference type="PANTHER" id="PTHR11985:SF15">
    <property type="entry name" value="GLYCEROL-3-PHOSPHATE DEHYDROGENASE, MITOCHONDRIAL"/>
    <property type="match status" value="1"/>
</dbReference>
<evidence type="ECO:0000256" key="5">
    <source>
        <dbReference type="ARBA" id="ARBA00023002"/>
    </source>
</evidence>
<comment type="cofactor">
    <cofactor evidence="1">
        <name>FAD</name>
        <dbReference type="ChEBI" id="CHEBI:57692"/>
    </cofactor>
</comment>
<evidence type="ECO:0000259" key="7">
    <source>
        <dbReference type="Pfam" id="PF16901"/>
    </source>
</evidence>
<dbReference type="PANTHER" id="PTHR11985">
    <property type="entry name" value="GLYCEROL-3-PHOSPHATE DEHYDROGENASE"/>
    <property type="match status" value="1"/>
</dbReference>
<name>A0A4R6WQC9_9PROT</name>
<comment type="caution">
    <text evidence="8">The sequence shown here is derived from an EMBL/GenBank/DDBJ whole genome shotgun (WGS) entry which is preliminary data.</text>
</comment>
<feature type="domain" description="Alpha-glycerophosphate oxidase C-terminal" evidence="7">
    <location>
        <begin position="412"/>
        <end position="530"/>
    </location>
</feature>
<dbReference type="Gene3D" id="3.30.9.10">
    <property type="entry name" value="D-Amino Acid Oxidase, subunit A, domain 2"/>
    <property type="match status" value="1"/>
</dbReference>
<dbReference type="InterPro" id="IPR036188">
    <property type="entry name" value="FAD/NAD-bd_sf"/>
</dbReference>
<dbReference type="Proteomes" id="UP000295783">
    <property type="component" value="Unassembled WGS sequence"/>
</dbReference>
<reference evidence="8 9" key="1">
    <citation type="submission" date="2019-03" db="EMBL/GenBank/DDBJ databases">
        <title>Genomic Encyclopedia of Type Strains, Phase III (KMG-III): the genomes of soil and plant-associated and newly described type strains.</title>
        <authorList>
            <person name="Whitman W."/>
        </authorList>
    </citation>
    <scope>NUCLEOTIDE SEQUENCE [LARGE SCALE GENOMIC DNA]</scope>
    <source>
        <strain evidence="8 9">CGMCC 1.7660</strain>
    </source>
</reference>
<dbReference type="InterPro" id="IPR006076">
    <property type="entry name" value="FAD-dep_OxRdtase"/>
</dbReference>
<evidence type="ECO:0000256" key="3">
    <source>
        <dbReference type="ARBA" id="ARBA00022630"/>
    </source>
</evidence>
<dbReference type="SUPFAM" id="SSF51905">
    <property type="entry name" value="FAD/NAD(P)-binding domain"/>
    <property type="match status" value="1"/>
</dbReference>
<keyword evidence="5" id="KW-0560">Oxidoreductase</keyword>
<dbReference type="AlphaFoldDB" id="A0A4R6WQC9"/>
<dbReference type="EMBL" id="SNYW01000011">
    <property type="protein sequence ID" value="TDQ80483.1"/>
    <property type="molecule type" value="Genomic_DNA"/>
</dbReference>
<proteinExistence type="inferred from homology"/>
<evidence type="ECO:0000259" key="6">
    <source>
        <dbReference type="Pfam" id="PF01266"/>
    </source>
</evidence>
<keyword evidence="9" id="KW-1185">Reference proteome</keyword>
<dbReference type="InterPro" id="IPR038299">
    <property type="entry name" value="DAO_C_sf"/>
</dbReference>
<evidence type="ECO:0000313" key="9">
    <source>
        <dbReference type="Proteomes" id="UP000295783"/>
    </source>
</evidence>
<organism evidence="8 9">
    <name type="scientific">Dongia mobilis</name>
    <dbReference type="NCBI Taxonomy" id="578943"/>
    <lineage>
        <taxon>Bacteria</taxon>
        <taxon>Pseudomonadati</taxon>
        <taxon>Pseudomonadota</taxon>
        <taxon>Alphaproteobacteria</taxon>
        <taxon>Rhodospirillales</taxon>
        <taxon>Dongiaceae</taxon>
        <taxon>Dongia</taxon>
    </lineage>
</organism>
<sequence length="565" mass="61590">MREAGSFDAIVVGGGINGIGVFRELALQGLAVLLVERNDFCSGCSAAPSRMIHGGLRYLENGEFGLVKESLRERDALLLNAPHLVHPLPTTIPIKSVFSGTLNAAIGFLGGSSRPAERGVLPVKMGLLLYDWVTRHRRLTPRHALRSAAETARQWPALTRDLRYSATYFDAWISHPERLGVELILDAQHETPDAVALNYAEIERHGDDFAIVDRLTDARTTVSTRLVINATGAWLDETNRRLAGPALPAEPFVAGTKGSHLVIDHRGLHDALNGHMIFFENSDGRICIVFPYLGNVLAGATDIRVAKATRVRCEDQERDYILDSLRLVFPEIEVRASDVVFSFSGIRPLPKSDHDFTGRISRGHSVEKLAGTPPQLCMVGGKWTTFRAFAEETADAALRELGRPRRRDSLALPIGGGVDFPADPAVLAREIAARGDMTPQRAAHLVAAYGSRARLVAEFCRDYSGDAPLGSSTCISTGEIAFLIRREFAVTLADLVLRRTTLAIRGILSAGQIDRLAATAAAELRWDGDRCKREKAELIAELDAYHGVTPAMLVERDKGEKASCG</sequence>
<dbReference type="Pfam" id="PF01266">
    <property type="entry name" value="DAO"/>
    <property type="match status" value="1"/>
</dbReference>
<keyword evidence="4" id="KW-0274">FAD</keyword>
<evidence type="ECO:0000313" key="8">
    <source>
        <dbReference type="EMBL" id="TDQ80483.1"/>
    </source>
</evidence>
<dbReference type="Gene3D" id="3.50.50.60">
    <property type="entry name" value="FAD/NAD(P)-binding domain"/>
    <property type="match status" value="1"/>
</dbReference>
<dbReference type="GO" id="GO:0046168">
    <property type="term" value="P:glycerol-3-phosphate catabolic process"/>
    <property type="evidence" value="ECO:0007669"/>
    <property type="project" value="TreeGrafter"/>
</dbReference>
<dbReference type="GO" id="GO:0004368">
    <property type="term" value="F:glycerol-3-phosphate dehydrogenase (quinone) activity"/>
    <property type="evidence" value="ECO:0007669"/>
    <property type="project" value="InterPro"/>
</dbReference>
<evidence type="ECO:0000256" key="2">
    <source>
        <dbReference type="ARBA" id="ARBA00007330"/>
    </source>
</evidence>
<evidence type="ECO:0000256" key="1">
    <source>
        <dbReference type="ARBA" id="ARBA00001974"/>
    </source>
</evidence>
<dbReference type="InterPro" id="IPR031656">
    <property type="entry name" value="DAO_C"/>
</dbReference>
<gene>
    <name evidence="8" type="ORF">A8950_3013</name>
</gene>
<protein>
    <submittedName>
        <fullName evidence="8">Glycerol-3-phosphate dehydrogenase</fullName>
    </submittedName>
</protein>
<comment type="similarity">
    <text evidence="2">Belongs to the FAD-dependent glycerol-3-phosphate dehydrogenase family.</text>
</comment>